<sequence length="174" mass="19875">MLKQWFNVGKIVNTHGVKGEVRVISRTDFPEERYKPGNTLYLFMEGKEEPVQATVSTHRLHKQFHLLQFEEVPTLTEAEKLKNALIKVPEDQLSQLAEDEYYFHEIIGCDVFTEDGDLIGKVKEILTPGANDVWVVARPGKKDALIPYIDAVVKDISIEDKTIKIHIMEGLLDE</sequence>
<evidence type="ECO:0000259" key="7">
    <source>
        <dbReference type="Pfam" id="PF05239"/>
    </source>
</evidence>
<comment type="function">
    <text evidence="5">An accessory protein needed during the final step in the assembly of 30S ribosomal subunit, possibly for assembly of the head region. Essential for efficient processing of 16S rRNA. May be needed both before and after RbfA during the maturation of 16S rRNA. It has affinity for free ribosomal 30S subunits but not for 70S ribosomes.</text>
</comment>
<dbReference type="GeneID" id="92789659"/>
<dbReference type="Proteomes" id="UP000187367">
    <property type="component" value="Unassembled WGS sequence"/>
</dbReference>
<accession>A0A1R1RZ70</accession>
<feature type="domain" description="PRC-barrel" evidence="7">
    <location>
        <begin position="98"/>
        <end position="172"/>
    </location>
</feature>
<comment type="similarity">
    <text evidence="5">Belongs to the RimM family.</text>
</comment>
<name>A0A1R1RZ70_9BACI</name>
<dbReference type="PANTHER" id="PTHR33692:SF1">
    <property type="entry name" value="RIBOSOME MATURATION FACTOR RIMM"/>
    <property type="match status" value="1"/>
</dbReference>
<dbReference type="Pfam" id="PF05239">
    <property type="entry name" value="PRC"/>
    <property type="match status" value="1"/>
</dbReference>
<dbReference type="Gene3D" id="2.30.30.240">
    <property type="entry name" value="PRC-barrel domain"/>
    <property type="match status" value="1"/>
</dbReference>
<dbReference type="GO" id="GO:0042274">
    <property type="term" value="P:ribosomal small subunit biogenesis"/>
    <property type="evidence" value="ECO:0007669"/>
    <property type="project" value="UniProtKB-UniRule"/>
</dbReference>
<keyword evidence="2 5" id="KW-0690">Ribosome biogenesis</keyword>
<dbReference type="GO" id="GO:0005737">
    <property type="term" value="C:cytoplasm"/>
    <property type="evidence" value="ECO:0007669"/>
    <property type="project" value="UniProtKB-SubCell"/>
</dbReference>
<dbReference type="InterPro" id="IPR036976">
    <property type="entry name" value="RimM_N_sf"/>
</dbReference>
<keyword evidence="3 5" id="KW-0698">rRNA processing</keyword>
<dbReference type="InterPro" id="IPR009000">
    <property type="entry name" value="Transl_B-barrel_sf"/>
</dbReference>
<dbReference type="GO" id="GO:0006364">
    <property type="term" value="P:rRNA processing"/>
    <property type="evidence" value="ECO:0007669"/>
    <property type="project" value="UniProtKB-UniRule"/>
</dbReference>
<dbReference type="InterPro" id="IPR027275">
    <property type="entry name" value="PRC-brl_dom"/>
</dbReference>
<evidence type="ECO:0000256" key="3">
    <source>
        <dbReference type="ARBA" id="ARBA00022552"/>
    </source>
</evidence>
<evidence type="ECO:0000313" key="8">
    <source>
        <dbReference type="EMBL" id="OMI08316.1"/>
    </source>
</evidence>
<comment type="subunit">
    <text evidence="5">Binds ribosomal protein uS19.</text>
</comment>
<keyword evidence="1 5" id="KW-0963">Cytoplasm</keyword>
<proteinExistence type="inferred from homology"/>
<comment type="caution">
    <text evidence="8">The sequence shown here is derived from an EMBL/GenBank/DDBJ whole genome shotgun (WGS) entry which is preliminary data.</text>
</comment>
<dbReference type="HAMAP" id="MF_00014">
    <property type="entry name" value="Ribosome_mat_RimM"/>
    <property type="match status" value="1"/>
</dbReference>
<evidence type="ECO:0000256" key="5">
    <source>
        <dbReference type="HAMAP-Rule" id="MF_00014"/>
    </source>
</evidence>
<dbReference type="SUPFAM" id="SSF50447">
    <property type="entry name" value="Translation proteins"/>
    <property type="match status" value="1"/>
</dbReference>
<protein>
    <recommendedName>
        <fullName evidence="5">Ribosome maturation factor RimM</fullName>
    </recommendedName>
</protein>
<evidence type="ECO:0000256" key="4">
    <source>
        <dbReference type="ARBA" id="ARBA00023186"/>
    </source>
</evidence>
<evidence type="ECO:0000259" key="6">
    <source>
        <dbReference type="Pfam" id="PF01782"/>
    </source>
</evidence>
<comment type="subcellular location">
    <subcellularLocation>
        <location evidence="5">Cytoplasm</location>
    </subcellularLocation>
</comment>
<evidence type="ECO:0000313" key="9">
    <source>
        <dbReference type="Proteomes" id="UP000187367"/>
    </source>
</evidence>
<dbReference type="GO" id="GO:0005840">
    <property type="term" value="C:ribosome"/>
    <property type="evidence" value="ECO:0007669"/>
    <property type="project" value="InterPro"/>
</dbReference>
<reference evidence="8 9" key="1">
    <citation type="submission" date="2017-01" db="EMBL/GenBank/DDBJ databases">
        <title>Bacillus phylogenomics.</title>
        <authorList>
            <person name="Dunlap C."/>
        </authorList>
    </citation>
    <scope>NUCLEOTIDE SEQUENCE [LARGE SCALE GENOMIC DNA]</scope>
    <source>
        <strain evidence="8 9">NRRL B-41282</strain>
    </source>
</reference>
<gene>
    <name evidence="5" type="primary">rimM</name>
    <name evidence="8" type="ORF">BW143_04525</name>
</gene>
<accession>A0A1R1QUG7</accession>
<evidence type="ECO:0000256" key="2">
    <source>
        <dbReference type="ARBA" id="ARBA00022517"/>
    </source>
</evidence>
<dbReference type="InterPro" id="IPR011961">
    <property type="entry name" value="RimM"/>
</dbReference>
<dbReference type="OrthoDB" id="9810331at2"/>
<dbReference type="InterPro" id="IPR002676">
    <property type="entry name" value="RimM_N"/>
</dbReference>
<dbReference type="EMBL" id="MTJL01000007">
    <property type="protein sequence ID" value="OMI08316.1"/>
    <property type="molecule type" value="Genomic_DNA"/>
</dbReference>
<feature type="domain" description="RimM N-terminal" evidence="6">
    <location>
        <begin position="8"/>
        <end position="92"/>
    </location>
</feature>
<dbReference type="Gene3D" id="2.40.30.60">
    <property type="entry name" value="RimM"/>
    <property type="match status" value="1"/>
</dbReference>
<organism evidence="8 9">
    <name type="scientific">Bacillus swezeyi</name>
    <dbReference type="NCBI Taxonomy" id="1925020"/>
    <lineage>
        <taxon>Bacteria</taxon>
        <taxon>Bacillati</taxon>
        <taxon>Bacillota</taxon>
        <taxon>Bacilli</taxon>
        <taxon>Bacillales</taxon>
        <taxon>Bacillaceae</taxon>
        <taxon>Bacillus</taxon>
    </lineage>
</organism>
<dbReference type="NCBIfam" id="TIGR02273">
    <property type="entry name" value="16S_RimM"/>
    <property type="match status" value="1"/>
</dbReference>
<dbReference type="GO" id="GO:0043022">
    <property type="term" value="F:ribosome binding"/>
    <property type="evidence" value="ECO:0007669"/>
    <property type="project" value="InterPro"/>
</dbReference>
<keyword evidence="4 5" id="KW-0143">Chaperone</keyword>
<dbReference type="Pfam" id="PF01782">
    <property type="entry name" value="RimM"/>
    <property type="match status" value="1"/>
</dbReference>
<keyword evidence="9" id="KW-1185">Reference proteome</keyword>
<dbReference type="SUPFAM" id="SSF50346">
    <property type="entry name" value="PRC-barrel domain"/>
    <property type="match status" value="1"/>
</dbReference>
<dbReference type="PANTHER" id="PTHR33692">
    <property type="entry name" value="RIBOSOME MATURATION FACTOR RIMM"/>
    <property type="match status" value="1"/>
</dbReference>
<dbReference type="AlphaFoldDB" id="A0A1R1RZ70"/>
<dbReference type="RefSeq" id="WP_076760923.1">
    <property type="nucleotide sequence ID" value="NZ_CP133085.1"/>
</dbReference>
<evidence type="ECO:0000256" key="1">
    <source>
        <dbReference type="ARBA" id="ARBA00022490"/>
    </source>
</evidence>
<dbReference type="InterPro" id="IPR011033">
    <property type="entry name" value="PRC_barrel-like_sf"/>
</dbReference>
<comment type="domain">
    <text evidence="5">The PRC barrel domain binds ribosomal protein uS19.</text>
</comment>